<dbReference type="CDD" id="cd16442">
    <property type="entry name" value="BPL"/>
    <property type="match status" value="1"/>
</dbReference>
<feature type="domain" description="BPL/LPL catalytic" evidence="2">
    <location>
        <begin position="10"/>
        <end position="190"/>
    </location>
</feature>
<dbReference type="GO" id="GO:0005737">
    <property type="term" value="C:cytoplasm"/>
    <property type="evidence" value="ECO:0007669"/>
    <property type="project" value="TreeGrafter"/>
</dbReference>
<comment type="caution">
    <text evidence="3">The sequence shown here is derived from an EMBL/GenBank/DDBJ whole genome shotgun (WGS) entry which is preliminary data.</text>
</comment>
<dbReference type="PROSITE" id="PS51733">
    <property type="entry name" value="BPL_LPL_CATALYTIC"/>
    <property type="match status" value="1"/>
</dbReference>
<reference evidence="3 4" key="1">
    <citation type="submission" date="2017-07" db="EMBL/GenBank/DDBJ databases">
        <title>Recovery of genomes from metagenomes via a dereplication, aggregation, and scoring strategy.</title>
        <authorList>
            <person name="Sieber C.M."/>
            <person name="Probst A.J."/>
            <person name="Sharrar A."/>
            <person name="Thomas B.C."/>
            <person name="Hess M."/>
            <person name="Tringe S.G."/>
            <person name="Banfield J.F."/>
        </authorList>
    </citation>
    <scope>NUCLEOTIDE SEQUENCE [LARGE SCALE GENOMIC DNA]</scope>
    <source>
        <strain evidence="3">JGI_Cruoil_03_51_56</strain>
    </source>
</reference>
<accession>A0A235BS66</accession>
<dbReference type="GO" id="GO:0004077">
    <property type="term" value="F:biotin--[biotin carboxyl-carrier protein] ligase activity"/>
    <property type="evidence" value="ECO:0007669"/>
    <property type="project" value="InterPro"/>
</dbReference>
<protein>
    <submittedName>
        <fullName evidence="3">Biotin--[acetyl-CoA-carboxylase] ligase</fullName>
    </submittedName>
</protein>
<keyword evidence="1 3" id="KW-0436">Ligase</keyword>
<dbReference type="PANTHER" id="PTHR12835">
    <property type="entry name" value="BIOTIN PROTEIN LIGASE"/>
    <property type="match status" value="1"/>
</dbReference>
<dbReference type="InterPro" id="IPR045864">
    <property type="entry name" value="aa-tRNA-synth_II/BPL/LPL"/>
</dbReference>
<dbReference type="PANTHER" id="PTHR12835:SF5">
    <property type="entry name" value="BIOTIN--PROTEIN LIGASE"/>
    <property type="match status" value="1"/>
</dbReference>
<gene>
    <name evidence="3" type="ORF">CH330_05995</name>
</gene>
<evidence type="ECO:0000259" key="2">
    <source>
        <dbReference type="PROSITE" id="PS51733"/>
    </source>
</evidence>
<dbReference type="EMBL" id="NOZP01000110">
    <property type="protein sequence ID" value="OYD15340.1"/>
    <property type="molecule type" value="Genomic_DNA"/>
</dbReference>
<evidence type="ECO:0000256" key="1">
    <source>
        <dbReference type="ARBA" id="ARBA00022598"/>
    </source>
</evidence>
<dbReference type="Pfam" id="PF03099">
    <property type="entry name" value="BPL_LplA_LipB"/>
    <property type="match status" value="1"/>
</dbReference>
<dbReference type="InterPro" id="IPR004408">
    <property type="entry name" value="Biotin_CoA_COase_ligase"/>
</dbReference>
<dbReference type="InterPro" id="IPR004143">
    <property type="entry name" value="BPL_LPL_catalytic"/>
</dbReference>
<name>A0A235BS66_UNCW3</name>
<proteinExistence type="predicted"/>
<dbReference type="SUPFAM" id="SSF55681">
    <property type="entry name" value="Class II aaRS and biotin synthetases"/>
    <property type="match status" value="1"/>
</dbReference>
<organism evidence="3 4">
    <name type="scientific">candidate division WOR-3 bacterium JGI_Cruoil_03_51_56</name>
    <dbReference type="NCBI Taxonomy" id="1973747"/>
    <lineage>
        <taxon>Bacteria</taxon>
        <taxon>Bacteria division WOR-3</taxon>
    </lineage>
</organism>
<dbReference type="Gene3D" id="2.30.30.100">
    <property type="match status" value="1"/>
</dbReference>
<dbReference type="AlphaFoldDB" id="A0A235BS66"/>
<evidence type="ECO:0000313" key="3">
    <source>
        <dbReference type="EMBL" id="OYD15340.1"/>
    </source>
</evidence>
<dbReference type="NCBIfam" id="TIGR00121">
    <property type="entry name" value="birA_ligase"/>
    <property type="match status" value="1"/>
</dbReference>
<sequence length="255" mass="28427">MEIMSEHNKIPGKLLARLTRYGRVYLLDTVKSTNSYAFSLAGKHETAIVIAQNQTHGRGRFRRHWFTDSGSLTFSVLTFPETEEAVPLAQMTQVVGLAVCRAIEDILGLEPLIRWPNDIIVGGKKVAGILCEQHKDAVVLGIGMNVNQSEFPESLPDAGSLFLASGKTWEKLELADRILERISGFQEQMQAGETTELLTAIKDRSAILHRRVEIRTLFRRHIGTVVDIDAEGRIVLRTTSGRLAIINSGQARRLR</sequence>
<evidence type="ECO:0000313" key="4">
    <source>
        <dbReference type="Proteomes" id="UP000215559"/>
    </source>
</evidence>
<dbReference type="Proteomes" id="UP000215559">
    <property type="component" value="Unassembled WGS sequence"/>
</dbReference>
<dbReference type="Gene3D" id="3.30.930.10">
    <property type="entry name" value="Bira Bifunctional Protein, Domain 2"/>
    <property type="match status" value="1"/>
</dbReference>